<dbReference type="Gene3D" id="2.40.50.100">
    <property type="match status" value="1"/>
</dbReference>
<dbReference type="Gene3D" id="1.10.287.470">
    <property type="entry name" value="Helix hairpin bin"/>
    <property type="match status" value="1"/>
</dbReference>
<accession>A0A286U1H8</accession>
<keyword evidence="3" id="KW-1185">Reference proteome</keyword>
<dbReference type="GO" id="GO:0015562">
    <property type="term" value="F:efflux transmembrane transporter activity"/>
    <property type="evidence" value="ECO:0007669"/>
    <property type="project" value="TreeGrafter"/>
</dbReference>
<dbReference type="PANTHER" id="PTHR30469">
    <property type="entry name" value="MULTIDRUG RESISTANCE PROTEIN MDTA"/>
    <property type="match status" value="1"/>
</dbReference>
<dbReference type="RefSeq" id="WP_096895295.1">
    <property type="nucleotide sequence ID" value="NZ_BAOS01000028.1"/>
</dbReference>
<evidence type="ECO:0000313" key="2">
    <source>
        <dbReference type="EMBL" id="GAX61921.1"/>
    </source>
</evidence>
<protein>
    <submittedName>
        <fullName evidence="2">Efflux transporter</fullName>
    </submittedName>
</protein>
<dbReference type="GO" id="GO:1990281">
    <property type="term" value="C:efflux pump complex"/>
    <property type="evidence" value="ECO:0007669"/>
    <property type="project" value="TreeGrafter"/>
</dbReference>
<name>A0A286U1H8_9BACT</name>
<dbReference type="Proteomes" id="UP000218542">
    <property type="component" value="Unassembled WGS sequence"/>
</dbReference>
<dbReference type="NCBIfam" id="TIGR01730">
    <property type="entry name" value="RND_mfp"/>
    <property type="match status" value="1"/>
</dbReference>
<sequence>MRNIINYYLFSYPNQNLLSFSIKSTLLPLLLASIVILAGCGENDAVVTIQSPRPVTVIELREIDPVKPLQLTGSVMSWKEQDISFEVSGRLEWIVEMGTNLEGRWEEDSKVHIPGDVLARIDERHYKIRLKATLADNERAQAEYVRKKLAWDKKAISEVDFIRATADRDASEAQFEQAEYDLERCVLHAPFSGEVSEVYVEAGGYVQRGTPVVHLVMMDPIKVDISVSSKTAESLKLRDTVNLYLPGNQKPIYGSVYEKATVADPETRTFRVSIITRNQQYYGDIQQEDPLLKYPRISDYMHLQRAIKDDEKSPFFVEENRALRKDDNGYFVWTAPDKKLGDDIDPEKPLITLRKFRVKPGERQMNFQGLYLMRELSDVGKLTPGILIAMDVPDNVKDGDQVLVARKQWSLLPGQLIQVFLGVEIPKTGLYLTMNSIKPIDDRTGEIFVAVDGKAKKVKVNILDNVGELFRLEAFNPDDANLVTAGSQVITNHIHFLQHDESVRIINIAEMKQ</sequence>
<dbReference type="Gene3D" id="2.40.30.170">
    <property type="match status" value="1"/>
</dbReference>
<comment type="caution">
    <text evidence="2">The sequence shown here is derived from an EMBL/GenBank/DDBJ whole genome shotgun (WGS) entry which is preliminary data.</text>
</comment>
<dbReference type="InterPro" id="IPR006143">
    <property type="entry name" value="RND_pump_MFP"/>
</dbReference>
<organism evidence="2 3">
    <name type="scientific">Candidatus Scalindua japonica</name>
    <dbReference type="NCBI Taxonomy" id="1284222"/>
    <lineage>
        <taxon>Bacteria</taxon>
        <taxon>Pseudomonadati</taxon>
        <taxon>Planctomycetota</taxon>
        <taxon>Candidatus Brocadiia</taxon>
        <taxon>Candidatus Brocadiales</taxon>
        <taxon>Candidatus Scalinduaceae</taxon>
        <taxon>Candidatus Scalindua</taxon>
    </lineage>
</organism>
<dbReference type="PANTHER" id="PTHR30469:SF15">
    <property type="entry name" value="HLYD FAMILY OF SECRETION PROTEINS"/>
    <property type="match status" value="1"/>
</dbReference>
<dbReference type="OrthoDB" id="231463at2"/>
<dbReference type="EMBL" id="BAOS01000028">
    <property type="protein sequence ID" value="GAX61921.1"/>
    <property type="molecule type" value="Genomic_DNA"/>
</dbReference>
<dbReference type="SUPFAM" id="SSF111369">
    <property type="entry name" value="HlyD-like secretion proteins"/>
    <property type="match status" value="1"/>
</dbReference>
<dbReference type="AlphaFoldDB" id="A0A286U1H8"/>
<reference evidence="2 3" key="1">
    <citation type="journal article" date="2017" name="Environ. Microbiol. Rep.">
        <title>Genetic diversity of marine anaerobic ammonium-oxidizing bacteria as revealed by genomic and proteomic analyses of 'Candidatus Scalindua japonica'.</title>
        <authorList>
            <person name="Oshiki M."/>
            <person name="Mizuto K."/>
            <person name="Kimura Z."/>
            <person name="Kindaichi T."/>
            <person name="Satoh H."/>
            <person name="Okabe S."/>
        </authorList>
    </citation>
    <scope>NUCLEOTIDE SEQUENCE [LARGE SCALE GENOMIC DNA]</scope>
    <source>
        <strain evidence="3">husup-a2</strain>
    </source>
</reference>
<evidence type="ECO:0000313" key="3">
    <source>
        <dbReference type="Proteomes" id="UP000218542"/>
    </source>
</evidence>
<evidence type="ECO:0000256" key="1">
    <source>
        <dbReference type="ARBA" id="ARBA00009477"/>
    </source>
</evidence>
<proteinExistence type="inferred from homology"/>
<comment type="similarity">
    <text evidence="1">Belongs to the membrane fusion protein (MFP) (TC 8.A.1) family.</text>
</comment>
<gene>
    <name evidence="2" type="ORF">SCALIN_C28_0123</name>
</gene>